<gene>
    <name evidence="9" type="ORF">CSX02_10750</name>
</gene>
<dbReference type="CDD" id="cd06261">
    <property type="entry name" value="TM_PBP2"/>
    <property type="match status" value="1"/>
</dbReference>
<dbReference type="GO" id="GO:0005886">
    <property type="term" value="C:plasma membrane"/>
    <property type="evidence" value="ECO:0007669"/>
    <property type="project" value="UniProtKB-SubCell"/>
</dbReference>
<dbReference type="RefSeq" id="WP_081826674.1">
    <property type="nucleotide sequence ID" value="NZ_JANSWH010000097.1"/>
</dbReference>
<comment type="subcellular location">
    <subcellularLocation>
        <location evidence="1 7">Cell membrane</location>
        <topology evidence="1 7">Multi-pass membrane protein</topology>
    </subcellularLocation>
</comment>
<dbReference type="AlphaFoldDB" id="A0A2G3E171"/>
<dbReference type="Proteomes" id="UP000224563">
    <property type="component" value="Unassembled WGS sequence"/>
</dbReference>
<dbReference type="SUPFAM" id="SSF161098">
    <property type="entry name" value="MetI-like"/>
    <property type="match status" value="1"/>
</dbReference>
<reference evidence="9 10" key="2">
    <citation type="submission" date="2017-10" db="EMBL/GenBank/DDBJ databases">
        <authorList>
            <person name="Banno H."/>
            <person name="Chua N.-H."/>
        </authorList>
    </citation>
    <scope>NUCLEOTIDE SEQUENCE [LARGE SCALE GENOMIC DNA]</scope>
    <source>
        <strain evidence="9 10">JK623</strain>
    </source>
</reference>
<reference evidence="9 10" key="1">
    <citation type="submission" date="2017-10" db="EMBL/GenBank/DDBJ databases">
        <title>Resolving the taxonomy of Roseburia spp., Eubacterium rectale and Agathobacter spp. through phylogenomic analysis.</title>
        <authorList>
            <person name="Sheridan P.O."/>
            <person name="Walker A.W."/>
            <person name="Duncan S.H."/>
            <person name="Scott K.P."/>
            <person name="Toole P.W.O."/>
            <person name="Luis P."/>
            <person name="Flint H.J."/>
        </authorList>
    </citation>
    <scope>NUCLEOTIDE SEQUENCE [LARGE SCALE GENOMIC DNA]</scope>
    <source>
        <strain evidence="9 10">JK623</strain>
    </source>
</reference>
<organism evidence="9 10">
    <name type="scientific">Agathobacter ruminis</name>
    <dbReference type="NCBI Taxonomy" id="1712665"/>
    <lineage>
        <taxon>Bacteria</taxon>
        <taxon>Bacillati</taxon>
        <taxon>Bacillota</taxon>
        <taxon>Clostridia</taxon>
        <taxon>Lachnospirales</taxon>
        <taxon>Lachnospiraceae</taxon>
        <taxon>Agathobacter</taxon>
    </lineage>
</organism>
<keyword evidence="10" id="KW-1185">Reference proteome</keyword>
<accession>A0A2G3E171</accession>
<dbReference type="Gene3D" id="1.10.3720.10">
    <property type="entry name" value="MetI-like"/>
    <property type="match status" value="1"/>
</dbReference>
<feature type="transmembrane region" description="Helical" evidence="7">
    <location>
        <begin position="87"/>
        <end position="111"/>
    </location>
</feature>
<dbReference type="InterPro" id="IPR000515">
    <property type="entry name" value="MetI-like"/>
</dbReference>
<feature type="transmembrane region" description="Helical" evidence="7">
    <location>
        <begin position="151"/>
        <end position="174"/>
    </location>
</feature>
<evidence type="ECO:0000256" key="4">
    <source>
        <dbReference type="ARBA" id="ARBA00022692"/>
    </source>
</evidence>
<keyword evidence="5 7" id="KW-1133">Transmembrane helix</keyword>
<feature type="transmembrane region" description="Helical" evidence="7">
    <location>
        <begin position="118"/>
        <end position="139"/>
    </location>
</feature>
<name>A0A2G3E171_9FIRM</name>
<feature type="transmembrane region" description="Helical" evidence="7">
    <location>
        <begin position="18"/>
        <end position="42"/>
    </location>
</feature>
<evidence type="ECO:0000256" key="3">
    <source>
        <dbReference type="ARBA" id="ARBA00022475"/>
    </source>
</evidence>
<evidence type="ECO:0000256" key="2">
    <source>
        <dbReference type="ARBA" id="ARBA00022448"/>
    </source>
</evidence>
<evidence type="ECO:0000256" key="1">
    <source>
        <dbReference type="ARBA" id="ARBA00004651"/>
    </source>
</evidence>
<dbReference type="PROSITE" id="PS50928">
    <property type="entry name" value="ABC_TM1"/>
    <property type="match status" value="1"/>
</dbReference>
<sequence length="290" mass="32215">MDATQSFKLKKIRKPVSFYVWSAIIYFLLVALAVICVIPFLMMLVNATRSGDEIIKGFTLIPSDQIVHNWKTVFGHFNLFRGMLNSVMIAVPATVLSIYFSTLTAFALAFYKFKGNKVIFMTILIFMMIPGQLSLIGFYQLCAKLHLIDSYLPLIIPAVASPGTVFFLRQYILASMPPSLLEAARIDGASELFSFHRIVFPIVLPAIATMGIMGFIGNWNSYLLPMILINTNEKMPLTVMMTTLNASIDITKNQGATYLCVAISVVPILLVFFSFSKYIISSVSAGAVKE</sequence>
<keyword evidence="4 7" id="KW-0812">Transmembrane</keyword>
<keyword evidence="3" id="KW-1003">Cell membrane</keyword>
<keyword evidence="6 7" id="KW-0472">Membrane</keyword>
<feature type="domain" description="ABC transmembrane type-1" evidence="8">
    <location>
        <begin position="83"/>
        <end position="275"/>
    </location>
</feature>
<evidence type="ECO:0000313" key="9">
    <source>
        <dbReference type="EMBL" id="PHU36971.1"/>
    </source>
</evidence>
<comment type="caution">
    <text evidence="9">The sequence shown here is derived from an EMBL/GenBank/DDBJ whole genome shotgun (WGS) entry which is preliminary data.</text>
</comment>
<comment type="similarity">
    <text evidence="7">Belongs to the binding-protein-dependent transport system permease family.</text>
</comment>
<evidence type="ECO:0000256" key="7">
    <source>
        <dbReference type="RuleBase" id="RU363032"/>
    </source>
</evidence>
<dbReference type="InterPro" id="IPR035906">
    <property type="entry name" value="MetI-like_sf"/>
</dbReference>
<dbReference type="PANTHER" id="PTHR43744:SF2">
    <property type="entry name" value="ARABINOOLIGOSACCHARIDES TRANSPORT SYSTEM PERMEASE PROTEIN ARAQ"/>
    <property type="match status" value="1"/>
</dbReference>
<feature type="transmembrane region" description="Helical" evidence="7">
    <location>
        <begin position="256"/>
        <end position="275"/>
    </location>
</feature>
<dbReference type="PANTHER" id="PTHR43744">
    <property type="entry name" value="ABC TRANSPORTER PERMEASE PROTEIN MG189-RELATED-RELATED"/>
    <property type="match status" value="1"/>
</dbReference>
<dbReference type="Pfam" id="PF00528">
    <property type="entry name" value="BPD_transp_1"/>
    <property type="match status" value="1"/>
</dbReference>
<feature type="transmembrane region" description="Helical" evidence="7">
    <location>
        <begin position="195"/>
        <end position="216"/>
    </location>
</feature>
<evidence type="ECO:0000256" key="6">
    <source>
        <dbReference type="ARBA" id="ARBA00023136"/>
    </source>
</evidence>
<dbReference type="EMBL" id="PDYG01000100">
    <property type="protein sequence ID" value="PHU36971.1"/>
    <property type="molecule type" value="Genomic_DNA"/>
</dbReference>
<keyword evidence="2 7" id="KW-0813">Transport</keyword>
<evidence type="ECO:0000313" key="10">
    <source>
        <dbReference type="Proteomes" id="UP000224563"/>
    </source>
</evidence>
<evidence type="ECO:0000256" key="5">
    <source>
        <dbReference type="ARBA" id="ARBA00022989"/>
    </source>
</evidence>
<evidence type="ECO:0000259" key="8">
    <source>
        <dbReference type="PROSITE" id="PS50928"/>
    </source>
</evidence>
<proteinExistence type="inferred from homology"/>
<protein>
    <submittedName>
        <fullName evidence="9">Carbohydrate ABC transporter permease</fullName>
    </submittedName>
</protein>
<dbReference type="GO" id="GO:0055085">
    <property type="term" value="P:transmembrane transport"/>
    <property type="evidence" value="ECO:0007669"/>
    <property type="project" value="InterPro"/>
</dbReference>